<protein>
    <submittedName>
        <fullName evidence="2">Uncharacterized protein</fullName>
    </submittedName>
</protein>
<feature type="compositionally biased region" description="Basic and acidic residues" evidence="1">
    <location>
        <begin position="392"/>
        <end position="422"/>
    </location>
</feature>
<feature type="region of interest" description="Disordered" evidence="1">
    <location>
        <begin position="39"/>
        <end position="63"/>
    </location>
</feature>
<feature type="compositionally biased region" description="Polar residues" evidence="1">
    <location>
        <begin position="40"/>
        <end position="62"/>
    </location>
</feature>
<evidence type="ECO:0000313" key="3">
    <source>
        <dbReference type="Proteomes" id="UP000678499"/>
    </source>
</evidence>
<dbReference type="EMBL" id="OA882407">
    <property type="protein sequence ID" value="CAD7275202.1"/>
    <property type="molecule type" value="Genomic_DNA"/>
</dbReference>
<accession>A0A7R9GAH0</accession>
<dbReference type="EMBL" id="CAJPEX010000370">
    <property type="protein sequence ID" value="CAG0915354.1"/>
    <property type="molecule type" value="Genomic_DNA"/>
</dbReference>
<proteinExistence type="predicted"/>
<evidence type="ECO:0000256" key="1">
    <source>
        <dbReference type="SAM" id="MobiDB-lite"/>
    </source>
</evidence>
<feature type="region of interest" description="Disordered" evidence="1">
    <location>
        <begin position="326"/>
        <end position="354"/>
    </location>
</feature>
<name>A0A7R9GAH0_9CRUS</name>
<feature type="compositionally biased region" description="Low complexity" evidence="1">
    <location>
        <begin position="339"/>
        <end position="353"/>
    </location>
</feature>
<feature type="region of interest" description="Disordered" evidence="1">
    <location>
        <begin position="184"/>
        <end position="264"/>
    </location>
</feature>
<organism evidence="2">
    <name type="scientific">Notodromas monacha</name>
    <dbReference type="NCBI Taxonomy" id="399045"/>
    <lineage>
        <taxon>Eukaryota</taxon>
        <taxon>Metazoa</taxon>
        <taxon>Ecdysozoa</taxon>
        <taxon>Arthropoda</taxon>
        <taxon>Crustacea</taxon>
        <taxon>Oligostraca</taxon>
        <taxon>Ostracoda</taxon>
        <taxon>Podocopa</taxon>
        <taxon>Podocopida</taxon>
        <taxon>Cypridocopina</taxon>
        <taxon>Cypridoidea</taxon>
        <taxon>Cyprididae</taxon>
        <taxon>Notodromas</taxon>
    </lineage>
</organism>
<feature type="compositionally biased region" description="Polar residues" evidence="1">
    <location>
        <begin position="200"/>
        <end position="216"/>
    </location>
</feature>
<keyword evidence="3" id="KW-1185">Reference proteome</keyword>
<feature type="region of interest" description="Disordered" evidence="1">
    <location>
        <begin position="383"/>
        <end position="437"/>
    </location>
</feature>
<feature type="compositionally biased region" description="Polar residues" evidence="1">
    <location>
        <begin position="326"/>
        <end position="338"/>
    </location>
</feature>
<feature type="region of interest" description="Disordered" evidence="1">
    <location>
        <begin position="109"/>
        <end position="130"/>
    </location>
</feature>
<dbReference type="Proteomes" id="UP000678499">
    <property type="component" value="Unassembled WGS sequence"/>
</dbReference>
<evidence type="ECO:0000313" key="2">
    <source>
        <dbReference type="EMBL" id="CAD7275202.1"/>
    </source>
</evidence>
<dbReference type="OrthoDB" id="8191039at2759"/>
<sequence>MRLPSYTTQDQREMIRSLAAPHIEDGSEIVMDAEEYLQPRDSSNLATRDQSLSDGSSTNATHQHGFGRIRQFGHPHPSRHSVMGSLTSWVGDSSRANLSDCTAILGASHQQLHTGRPRRRSSQDPAVTSHFGSMIGIPVHEAGVMASSFMSMPRDGVMSRTATPNPLYVNQSFGMLLEEPAARGSVGALRHSGPRAESAHSMSTTGELQPTSSRETGATGPLYRRRDAKVGEMKLQLPLDDNDYIMPSPQNGGSAKKPNSAQARYPFDVPDHGSRANSCASAPPSAGVFNGGMAFNVAAFLATNMNPSPTAGWDNPEYHLMAQKFEQQQRQRLSSHNVSTASSPSYQASSLASTASPFSGRFGTRANDSPSFPALASTAVRYQNTDLASPTEVRERFGPTRSSEEESDHEYYNEIDRLKYEMKPLQPNGSRRNETTV</sequence>
<feature type="compositionally biased region" description="Polar residues" evidence="1">
    <location>
        <begin position="248"/>
        <end position="262"/>
    </location>
</feature>
<gene>
    <name evidence="2" type="ORF">NMOB1V02_LOCUS3002</name>
</gene>
<reference evidence="2" key="1">
    <citation type="submission" date="2020-11" db="EMBL/GenBank/DDBJ databases">
        <authorList>
            <person name="Tran Van P."/>
        </authorList>
    </citation>
    <scope>NUCLEOTIDE SEQUENCE</scope>
</reference>
<dbReference type="AlphaFoldDB" id="A0A7R9GAH0"/>